<evidence type="ECO:0000256" key="1">
    <source>
        <dbReference type="ARBA" id="ARBA00039658"/>
    </source>
</evidence>
<dbReference type="Gene3D" id="1.10.340.70">
    <property type="match status" value="1"/>
</dbReference>
<evidence type="ECO:0000313" key="4">
    <source>
        <dbReference type="Proteomes" id="UP000694402"/>
    </source>
</evidence>
<dbReference type="InterPro" id="IPR050951">
    <property type="entry name" value="Retrovirus_Pol_polyprotein"/>
</dbReference>
<dbReference type="PANTHER" id="PTHR37984:SF15">
    <property type="entry name" value="INTEGRASE CATALYTIC DOMAIN-CONTAINING PROTEIN"/>
    <property type="match status" value="1"/>
</dbReference>
<dbReference type="GO" id="GO:0015074">
    <property type="term" value="P:DNA integration"/>
    <property type="evidence" value="ECO:0007669"/>
    <property type="project" value="InterPro"/>
</dbReference>
<dbReference type="Gene3D" id="3.30.420.10">
    <property type="entry name" value="Ribonuclease H-like superfamily/Ribonuclease H"/>
    <property type="match status" value="1"/>
</dbReference>
<organism evidence="3 4">
    <name type="scientific">Oncorhynchus tshawytscha</name>
    <name type="common">Chinook salmon</name>
    <name type="synonym">Salmo tshawytscha</name>
    <dbReference type="NCBI Taxonomy" id="74940"/>
    <lineage>
        <taxon>Eukaryota</taxon>
        <taxon>Metazoa</taxon>
        <taxon>Chordata</taxon>
        <taxon>Craniata</taxon>
        <taxon>Vertebrata</taxon>
        <taxon>Euteleostomi</taxon>
        <taxon>Actinopterygii</taxon>
        <taxon>Neopterygii</taxon>
        <taxon>Teleostei</taxon>
        <taxon>Protacanthopterygii</taxon>
        <taxon>Salmoniformes</taxon>
        <taxon>Salmonidae</taxon>
        <taxon>Salmoninae</taxon>
        <taxon>Oncorhynchus</taxon>
    </lineage>
</organism>
<dbReference type="InterPro" id="IPR041588">
    <property type="entry name" value="Integrase_H2C2"/>
</dbReference>
<dbReference type="PANTHER" id="PTHR37984">
    <property type="entry name" value="PROTEIN CBG26694"/>
    <property type="match status" value="1"/>
</dbReference>
<dbReference type="Pfam" id="PF17921">
    <property type="entry name" value="Integrase_H2C2"/>
    <property type="match status" value="1"/>
</dbReference>
<sequence>MFFTRFQFTLTYRPGSQNTKADALSRLYDTEERSVEPTPIIPPSCLVAPPAPPNCPVGTKYVPRVVRDKLIRWAHTLPSSGHPGIKRTVQSLRGRYWWPTLAKDVRFYVSSCSVCAQSKAPRHLARGKLQPLPVPQRPWTHLSVDFLTDLPPSQGSTTILVVVDRFSKSCRLIPLPGLPTALQTALFTHVFRHYGVPEDIVSDRGPQFTSRVWRAFMERLGVSVSLTSGFHPESNGQVERVNQDV</sequence>
<dbReference type="InterPro" id="IPR001584">
    <property type="entry name" value="Integrase_cat-core"/>
</dbReference>
<reference evidence="4" key="1">
    <citation type="journal article" date="2018" name="PLoS ONE">
        <title>Chinook salmon (Oncorhynchus tshawytscha) genome and transcriptome.</title>
        <authorList>
            <person name="Christensen K.A."/>
            <person name="Leong J.S."/>
            <person name="Sakhrani D."/>
            <person name="Biagi C.A."/>
            <person name="Minkley D.R."/>
            <person name="Withler R.E."/>
            <person name="Rondeau E.B."/>
            <person name="Koop B.F."/>
            <person name="Devlin R.H."/>
        </authorList>
    </citation>
    <scope>NUCLEOTIDE SEQUENCE [LARGE SCALE GENOMIC DNA]</scope>
</reference>
<keyword evidence="4" id="KW-1185">Reference proteome</keyword>
<dbReference type="GeneTree" id="ENSGT00940000176279"/>
<proteinExistence type="predicted"/>
<dbReference type="InterPro" id="IPR012337">
    <property type="entry name" value="RNaseH-like_sf"/>
</dbReference>
<reference evidence="3" key="3">
    <citation type="submission" date="2025-09" db="UniProtKB">
        <authorList>
            <consortium name="Ensembl"/>
        </authorList>
    </citation>
    <scope>IDENTIFICATION</scope>
</reference>
<protein>
    <recommendedName>
        <fullName evidence="1">Gypsy retrotransposon integrase-like protein 1</fullName>
    </recommendedName>
</protein>
<name>A0AAZ3QS83_ONCTS</name>
<dbReference type="SUPFAM" id="SSF53098">
    <property type="entry name" value="Ribonuclease H-like"/>
    <property type="match status" value="1"/>
</dbReference>
<dbReference type="Proteomes" id="UP000694402">
    <property type="component" value="Unassembled WGS sequence"/>
</dbReference>
<dbReference type="AlphaFoldDB" id="A0AAZ3QS83"/>
<reference evidence="3" key="2">
    <citation type="submission" date="2025-08" db="UniProtKB">
        <authorList>
            <consortium name="Ensembl"/>
        </authorList>
    </citation>
    <scope>IDENTIFICATION</scope>
</reference>
<dbReference type="InterPro" id="IPR036397">
    <property type="entry name" value="RNaseH_sf"/>
</dbReference>
<dbReference type="PROSITE" id="PS50994">
    <property type="entry name" value="INTEGRASE"/>
    <property type="match status" value="1"/>
</dbReference>
<evidence type="ECO:0000313" key="3">
    <source>
        <dbReference type="Ensembl" id="ENSOTSP00005131100.1"/>
    </source>
</evidence>
<dbReference type="Ensembl" id="ENSOTST00005134130.1">
    <property type="protein sequence ID" value="ENSOTSP00005131100.1"/>
    <property type="gene ID" value="ENSOTSG00005069321.1"/>
</dbReference>
<dbReference type="Pfam" id="PF00665">
    <property type="entry name" value="rve"/>
    <property type="match status" value="1"/>
</dbReference>
<accession>A0AAZ3QS83</accession>
<feature type="domain" description="Integrase catalytic" evidence="2">
    <location>
        <begin position="134"/>
        <end position="245"/>
    </location>
</feature>
<dbReference type="FunFam" id="1.10.340.70:FF:000001">
    <property type="entry name" value="Retrovirus-related Pol polyprotein from transposon gypsy-like Protein"/>
    <property type="match status" value="1"/>
</dbReference>
<evidence type="ECO:0000259" key="2">
    <source>
        <dbReference type="PROSITE" id="PS50994"/>
    </source>
</evidence>
<dbReference type="GO" id="GO:0003676">
    <property type="term" value="F:nucleic acid binding"/>
    <property type="evidence" value="ECO:0007669"/>
    <property type="project" value="InterPro"/>
</dbReference>